<comment type="caution">
    <text evidence="1">The sequence shown here is derived from an EMBL/GenBank/DDBJ whole genome shotgun (WGS) entry which is preliminary data.</text>
</comment>
<dbReference type="InterPro" id="IPR031596">
    <property type="entry name" value="MaAIMP_sms"/>
</dbReference>
<evidence type="ECO:0000313" key="1">
    <source>
        <dbReference type="EMBL" id="RRC96329.1"/>
    </source>
</evidence>
<dbReference type="Pfam" id="PF16951">
    <property type="entry name" value="MaAIMP_sms"/>
    <property type="match status" value="1"/>
</dbReference>
<dbReference type="Proteomes" id="UP000280444">
    <property type="component" value="Unassembled WGS sequence"/>
</dbReference>
<sequence length="52" mass="5441">MTAPAIVMMVVTILLVWGGLVASVVALRGVNMPQQDEDAPVATGDVDAPQRH</sequence>
<dbReference type="NCBIfam" id="NF033493">
    <property type="entry name" value="MetS_like_NSS"/>
    <property type="match status" value="1"/>
</dbReference>
<gene>
    <name evidence="1" type="ORF">EII11_01365</name>
</gene>
<dbReference type="AlphaFoldDB" id="A0A3P1SHD0"/>
<protein>
    <submittedName>
        <fullName evidence="1">Methionine/alanine import family NSS transporter small subunit</fullName>
    </submittedName>
</protein>
<dbReference type="OrthoDB" id="6712920at2"/>
<evidence type="ECO:0000313" key="2">
    <source>
        <dbReference type="Proteomes" id="UP000280444"/>
    </source>
</evidence>
<name>A0A3P1SHD0_9ACTO</name>
<keyword evidence="2" id="KW-1185">Reference proteome</keyword>
<proteinExistence type="predicted"/>
<dbReference type="RefSeq" id="WP_124867806.1">
    <property type="nucleotide sequence ID" value="NZ_RQZF01000001.1"/>
</dbReference>
<organism evidence="1 2">
    <name type="scientific">Schaalia canis</name>
    <dbReference type="NCBI Taxonomy" id="100469"/>
    <lineage>
        <taxon>Bacteria</taxon>
        <taxon>Bacillati</taxon>
        <taxon>Actinomycetota</taxon>
        <taxon>Actinomycetes</taxon>
        <taxon>Actinomycetales</taxon>
        <taxon>Actinomycetaceae</taxon>
        <taxon>Schaalia</taxon>
    </lineage>
</organism>
<reference evidence="1 2" key="1">
    <citation type="submission" date="2018-11" db="EMBL/GenBank/DDBJ databases">
        <title>Genomes From Bacteria Associated with the Canine Oral Cavity: a Test Case for Automated Genome-Based Taxonomic Assignment.</title>
        <authorList>
            <person name="Coil D.A."/>
            <person name="Jospin G."/>
            <person name="Darling A.E."/>
            <person name="Wallis C."/>
            <person name="Davis I.J."/>
            <person name="Harris S."/>
            <person name="Eisen J.A."/>
            <person name="Holcombe L.J."/>
            <person name="O'Flynn C."/>
        </authorList>
    </citation>
    <scope>NUCLEOTIDE SEQUENCE [LARGE SCALE GENOMIC DNA]</scope>
    <source>
        <strain evidence="1 2">OH770</strain>
    </source>
</reference>
<accession>A0A3P1SHD0</accession>
<dbReference type="EMBL" id="RQZF01000001">
    <property type="protein sequence ID" value="RRC96329.1"/>
    <property type="molecule type" value="Genomic_DNA"/>
</dbReference>